<dbReference type="GO" id="GO:0042302">
    <property type="term" value="F:structural constituent of cuticle"/>
    <property type="evidence" value="ECO:0007669"/>
    <property type="project" value="InterPro"/>
</dbReference>
<keyword evidence="3" id="KW-0472">Membrane</keyword>
<accession>A0A8S9ZX76</accession>
<comment type="caution">
    <text evidence="5">The sequence shown here is derived from an EMBL/GenBank/DDBJ whole genome shotgun (WGS) entry which is preliminary data.</text>
</comment>
<dbReference type="Proteomes" id="UP000605970">
    <property type="component" value="Unassembled WGS sequence"/>
</dbReference>
<feature type="region of interest" description="Disordered" evidence="2">
    <location>
        <begin position="15"/>
        <end position="39"/>
    </location>
</feature>
<gene>
    <name evidence="5" type="ORF">Mgra_00002703</name>
</gene>
<feature type="compositionally biased region" description="Pro residues" evidence="2">
    <location>
        <begin position="223"/>
        <end position="238"/>
    </location>
</feature>
<feature type="transmembrane region" description="Helical" evidence="3">
    <location>
        <begin position="46"/>
        <end position="70"/>
    </location>
</feature>
<feature type="compositionally biased region" description="Pro residues" evidence="2">
    <location>
        <begin position="304"/>
        <end position="316"/>
    </location>
</feature>
<dbReference type="AlphaFoldDB" id="A0A8S9ZX76"/>
<keyword evidence="3" id="KW-1133">Transmembrane helix</keyword>
<organism evidence="5 6">
    <name type="scientific">Meloidogyne graminicola</name>
    <dbReference type="NCBI Taxonomy" id="189291"/>
    <lineage>
        <taxon>Eukaryota</taxon>
        <taxon>Metazoa</taxon>
        <taxon>Ecdysozoa</taxon>
        <taxon>Nematoda</taxon>
        <taxon>Chromadorea</taxon>
        <taxon>Rhabditida</taxon>
        <taxon>Tylenchina</taxon>
        <taxon>Tylenchomorpha</taxon>
        <taxon>Tylenchoidea</taxon>
        <taxon>Meloidogynidae</taxon>
        <taxon>Meloidogyninae</taxon>
        <taxon>Meloidogyne</taxon>
    </lineage>
</organism>
<reference evidence="5" key="1">
    <citation type="journal article" date="2020" name="Ecol. Evol.">
        <title>Genome structure and content of the rice root-knot nematode (Meloidogyne graminicola).</title>
        <authorList>
            <person name="Phan N.T."/>
            <person name="Danchin E.G.J."/>
            <person name="Klopp C."/>
            <person name="Perfus-Barbeoch L."/>
            <person name="Kozlowski D.K."/>
            <person name="Koutsovoulos G.D."/>
            <person name="Lopez-Roques C."/>
            <person name="Bouchez O."/>
            <person name="Zahm M."/>
            <person name="Besnard G."/>
            <person name="Bellafiore S."/>
        </authorList>
    </citation>
    <scope>NUCLEOTIDE SEQUENCE</scope>
    <source>
        <strain evidence="5">VN-18</strain>
    </source>
</reference>
<dbReference type="EMBL" id="JABEBT010000017">
    <property type="protein sequence ID" value="KAF7637728.1"/>
    <property type="molecule type" value="Genomic_DNA"/>
</dbReference>
<dbReference type="SMART" id="SM01088">
    <property type="entry name" value="Col_cuticle_N"/>
    <property type="match status" value="1"/>
</dbReference>
<evidence type="ECO:0000259" key="4">
    <source>
        <dbReference type="SMART" id="SM01088"/>
    </source>
</evidence>
<feature type="compositionally biased region" description="Pro residues" evidence="2">
    <location>
        <begin position="193"/>
        <end position="205"/>
    </location>
</feature>
<proteinExistence type="predicted"/>
<dbReference type="InterPro" id="IPR002486">
    <property type="entry name" value="Col_cuticle_N"/>
</dbReference>
<sequence>MAHVWTTNNKAPQLSSISTLPFGNGKTSHEVNQNEEEERPRRSLRLLAFASVAFATVSVLGCVITLPIVYSHVQSIQAFMQNETRSRDMWREILQIQSVTGVSVNETTEREKRQSNGRYDAQAIGSPPGIAGSGSCCNCQLGPPGPPGPPGTFYIIKINTFIFLKNKSRWTAWASRPGNPGPPGRDGVLLPGPVSPPGPPGPKGLPGPQGEAGITGRDGIPGLPGPPGPQGPQGPPGLPGDKGPPGEPGKVINGAPPGPPGPPGAPGPQGPPGPPGRDGQPGKPGPPGPPGDPGEKGADGLPGPQGPPGPRGPPGQPGSCDHCPPPRTGPGYNRK</sequence>
<evidence type="ECO:0000256" key="1">
    <source>
        <dbReference type="ARBA" id="ARBA00022737"/>
    </source>
</evidence>
<keyword evidence="1" id="KW-0677">Repeat</keyword>
<keyword evidence="3" id="KW-0812">Transmembrane</keyword>
<evidence type="ECO:0000256" key="2">
    <source>
        <dbReference type="SAM" id="MobiDB-lite"/>
    </source>
</evidence>
<dbReference type="PANTHER" id="PTHR24637:SF382">
    <property type="entry name" value="NEMATODE CUTICLE COLLAGEN N-TERMINAL DOMAIN-CONTAINING PROTEIN"/>
    <property type="match status" value="1"/>
</dbReference>
<dbReference type="Pfam" id="PF01484">
    <property type="entry name" value="Col_cuticle_N"/>
    <property type="match status" value="1"/>
</dbReference>
<feature type="domain" description="Nematode cuticle collagen N-terminal" evidence="4">
    <location>
        <begin position="46"/>
        <end position="93"/>
    </location>
</feature>
<feature type="compositionally biased region" description="Pro residues" evidence="2">
    <location>
        <begin position="256"/>
        <end position="275"/>
    </location>
</feature>
<evidence type="ECO:0000313" key="6">
    <source>
        <dbReference type="Proteomes" id="UP000605970"/>
    </source>
</evidence>
<dbReference type="PANTHER" id="PTHR24637">
    <property type="entry name" value="COLLAGEN"/>
    <property type="match status" value="1"/>
</dbReference>
<evidence type="ECO:0000313" key="5">
    <source>
        <dbReference type="EMBL" id="KAF7637728.1"/>
    </source>
</evidence>
<feature type="region of interest" description="Disordered" evidence="2">
    <location>
        <begin position="105"/>
        <end position="125"/>
    </location>
</feature>
<feature type="region of interest" description="Disordered" evidence="2">
    <location>
        <begin position="174"/>
        <end position="335"/>
    </location>
</feature>
<dbReference type="OrthoDB" id="5871357at2759"/>
<feature type="compositionally biased region" description="Pro residues" evidence="2">
    <location>
        <begin position="283"/>
        <end position="292"/>
    </location>
</feature>
<protein>
    <submittedName>
        <fullName evidence="5">Col_cuticle_N domain-containing protein</fullName>
    </submittedName>
</protein>
<keyword evidence="6" id="KW-1185">Reference proteome</keyword>
<evidence type="ECO:0000256" key="3">
    <source>
        <dbReference type="SAM" id="Phobius"/>
    </source>
</evidence>
<name>A0A8S9ZX76_9BILA</name>